<organism evidence="2 3">
    <name type="scientific">Rotaria sordida</name>
    <dbReference type="NCBI Taxonomy" id="392033"/>
    <lineage>
        <taxon>Eukaryota</taxon>
        <taxon>Metazoa</taxon>
        <taxon>Spiralia</taxon>
        <taxon>Gnathifera</taxon>
        <taxon>Rotifera</taxon>
        <taxon>Eurotatoria</taxon>
        <taxon>Bdelloidea</taxon>
        <taxon>Philodinida</taxon>
        <taxon>Philodinidae</taxon>
        <taxon>Rotaria</taxon>
    </lineage>
</organism>
<dbReference type="Gene3D" id="3.40.50.300">
    <property type="entry name" value="P-loop containing nucleotide triphosphate hydrolases"/>
    <property type="match status" value="1"/>
</dbReference>
<feature type="domain" description="SEC63" evidence="1">
    <location>
        <begin position="14"/>
        <end position="52"/>
    </location>
</feature>
<proteinExistence type="predicted"/>
<dbReference type="InterPro" id="IPR027417">
    <property type="entry name" value="P-loop_NTPase"/>
</dbReference>
<dbReference type="Pfam" id="PF02889">
    <property type="entry name" value="Sec63"/>
    <property type="match status" value="1"/>
</dbReference>
<gene>
    <name evidence="2" type="ORF">JBS370_LOCUS39070</name>
</gene>
<evidence type="ECO:0000313" key="3">
    <source>
        <dbReference type="Proteomes" id="UP000663836"/>
    </source>
</evidence>
<evidence type="ECO:0000313" key="2">
    <source>
        <dbReference type="EMBL" id="CAF4260888.1"/>
    </source>
</evidence>
<dbReference type="Proteomes" id="UP000663836">
    <property type="component" value="Unassembled WGS sequence"/>
</dbReference>
<reference evidence="2" key="1">
    <citation type="submission" date="2021-02" db="EMBL/GenBank/DDBJ databases">
        <authorList>
            <person name="Nowell W R."/>
        </authorList>
    </citation>
    <scope>NUCLEOTIDE SEQUENCE</scope>
</reference>
<evidence type="ECO:0000259" key="1">
    <source>
        <dbReference type="Pfam" id="PF02889"/>
    </source>
</evidence>
<dbReference type="InterPro" id="IPR004179">
    <property type="entry name" value="Sec63-dom"/>
</dbReference>
<dbReference type="InterPro" id="IPR014756">
    <property type="entry name" value="Ig_E-set"/>
</dbReference>
<accession>A0A820FEH8</accession>
<sequence>MGNLRAYRVIKYCEDEHYVKFFVPVFETLPPQYFIRVISDKWIASETQVAVSFRHLILPEKHPAPTELLDLQPLPVNALRNSKYEDLYNFKFFNGIQTQVFNTL</sequence>
<dbReference type="Gene3D" id="2.60.40.150">
    <property type="entry name" value="C2 domain"/>
    <property type="match status" value="1"/>
</dbReference>
<name>A0A820FEH8_9BILA</name>
<dbReference type="InterPro" id="IPR035892">
    <property type="entry name" value="C2_domain_sf"/>
</dbReference>
<comment type="caution">
    <text evidence="2">The sequence shown here is derived from an EMBL/GenBank/DDBJ whole genome shotgun (WGS) entry which is preliminary data.</text>
</comment>
<feature type="non-terminal residue" evidence="2">
    <location>
        <position position="1"/>
    </location>
</feature>
<protein>
    <recommendedName>
        <fullName evidence="1">SEC63 domain-containing protein</fullName>
    </recommendedName>
</protein>
<dbReference type="SUPFAM" id="SSF81296">
    <property type="entry name" value="E set domains"/>
    <property type="match status" value="1"/>
</dbReference>
<dbReference type="AlphaFoldDB" id="A0A820FEH8"/>
<dbReference type="EMBL" id="CAJOBD010024736">
    <property type="protein sequence ID" value="CAF4260888.1"/>
    <property type="molecule type" value="Genomic_DNA"/>
</dbReference>